<proteinExistence type="predicted"/>
<comment type="caution">
    <text evidence="2">The sequence shown here is derived from an EMBL/GenBank/DDBJ whole genome shotgun (WGS) entry which is preliminary data.</text>
</comment>
<dbReference type="EMBL" id="JANBPT010001936">
    <property type="protein sequence ID" value="KAJ1904439.1"/>
    <property type="molecule type" value="Genomic_DNA"/>
</dbReference>
<accession>A0A9W7ZM75</accession>
<gene>
    <name evidence="2" type="ORF">IWQ60_012446</name>
</gene>
<name>A0A9W7ZM75_9FUNG</name>
<evidence type="ECO:0000313" key="2">
    <source>
        <dbReference type="EMBL" id="KAJ1904439.1"/>
    </source>
</evidence>
<feature type="compositionally biased region" description="Acidic residues" evidence="1">
    <location>
        <begin position="201"/>
        <end position="215"/>
    </location>
</feature>
<dbReference type="Proteomes" id="UP001150569">
    <property type="component" value="Unassembled WGS sequence"/>
</dbReference>
<sequence>VAWSEAIGDTSPDTPPYSLIACANFKGGISVYSYHTKAVYLGEIATDGVRVNNLEWSPVVGDSGPDSGPVKQLRRLGLAVALASGRIEVFRVCYRPGADTLQYPDEVPTKWYTLDLTEPLPSVAPLLQFFVHHEHLTLLTATIGCVVAVSFGLIYDPDWFGTLSDSFFLMGDAERIVAAAFRYYRNLALREYQGAGKAGDGEGDEADEEDGADEDADMEIKAEDGAGEEGAEKRGQPAYRVHFAGGALSPGERYMAVSLMMWGPNQTYITDRTRASYVLLIPLQPTAATATSAMEDIPRLLEEDQAQAAANEYRFFDPLEALVDTHRRAPELAGPSLVEPLQMALASRVPPNVTDADLIGSFDQGREETSMRSIDKE</sequence>
<organism evidence="2 3">
    <name type="scientific">Tieghemiomyces parasiticus</name>
    <dbReference type="NCBI Taxonomy" id="78921"/>
    <lineage>
        <taxon>Eukaryota</taxon>
        <taxon>Fungi</taxon>
        <taxon>Fungi incertae sedis</taxon>
        <taxon>Zoopagomycota</taxon>
        <taxon>Kickxellomycotina</taxon>
        <taxon>Dimargaritomycetes</taxon>
        <taxon>Dimargaritales</taxon>
        <taxon>Dimargaritaceae</taxon>
        <taxon>Tieghemiomyces</taxon>
    </lineage>
</organism>
<protein>
    <submittedName>
        <fullName evidence="2">Uncharacterized protein</fullName>
    </submittedName>
</protein>
<feature type="non-terminal residue" evidence="2">
    <location>
        <position position="377"/>
    </location>
</feature>
<feature type="region of interest" description="Disordered" evidence="1">
    <location>
        <begin position="195"/>
        <end position="215"/>
    </location>
</feature>
<feature type="compositionally biased region" description="Basic and acidic residues" evidence="1">
    <location>
        <begin position="364"/>
        <end position="377"/>
    </location>
</feature>
<reference evidence="2" key="1">
    <citation type="submission" date="2022-07" db="EMBL/GenBank/DDBJ databases">
        <title>Phylogenomic reconstructions and comparative analyses of Kickxellomycotina fungi.</title>
        <authorList>
            <person name="Reynolds N.K."/>
            <person name="Stajich J.E."/>
            <person name="Barry K."/>
            <person name="Grigoriev I.V."/>
            <person name="Crous P."/>
            <person name="Smith M.E."/>
        </authorList>
    </citation>
    <scope>NUCLEOTIDE SEQUENCE</scope>
    <source>
        <strain evidence="2">RSA 861</strain>
    </source>
</reference>
<evidence type="ECO:0000313" key="3">
    <source>
        <dbReference type="Proteomes" id="UP001150569"/>
    </source>
</evidence>
<dbReference type="AlphaFoldDB" id="A0A9W7ZM75"/>
<keyword evidence="3" id="KW-1185">Reference proteome</keyword>
<feature type="region of interest" description="Disordered" evidence="1">
    <location>
        <begin position="354"/>
        <end position="377"/>
    </location>
</feature>
<evidence type="ECO:0000256" key="1">
    <source>
        <dbReference type="SAM" id="MobiDB-lite"/>
    </source>
</evidence>